<accession>A0A3A1N4Q4</accession>
<evidence type="ECO:0000313" key="6">
    <source>
        <dbReference type="EMBL" id="RIV31566.1"/>
    </source>
</evidence>
<dbReference type="Gene3D" id="1.10.10.60">
    <property type="entry name" value="Homeodomain-like"/>
    <property type="match status" value="1"/>
</dbReference>
<dbReference type="GO" id="GO:0003700">
    <property type="term" value="F:DNA-binding transcription factor activity"/>
    <property type="evidence" value="ECO:0007669"/>
    <property type="project" value="InterPro"/>
</dbReference>
<dbReference type="PANTHER" id="PTHR43280">
    <property type="entry name" value="ARAC-FAMILY TRANSCRIPTIONAL REGULATOR"/>
    <property type="match status" value="1"/>
</dbReference>
<dbReference type="InterPro" id="IPR009057">
    <property type="entry name" value="Homeodomain-like_sf"/>
</dbReference>
<dbReference type="SUPFAM" id="SSF46689">
    <property type="entry name" value="Homeodomain-like"/>
    <property type="match status" value="1"/>
</dbReference>
<feature type="domain" description="HTH araC/xylS-type" evidence="5">
    <location>
        <begin position="65"/>
        <end position="171"/>
    </location>
</feature>
<keyword evidence="4" id="KW-0812">Transmembrane</keyword>
<dbReference type="EMBL" id="QXFH01000076">
    <property type="protein sequence ID" value="RIV31566.1"/>
    <property type="molecule type" value="Genomic_DNA"/>
</dbReference>
<comment type="caution">
    <text evidence="6">The sequence shown here is derived from an EMBL/GenBank/DDBJ whole genome shotgun (WGS) entry which is preliminary data.</text>
</comment>
<dbReference type="SMART" id="SM00342">
    <property type="entry name" value="HTH_ARAC"/>
    <property type="match status" value="1"/>
</dbReference>
<keyword evidence="4" id="KW-0472">Membrane</keyword>
<dbReference type="PROSITE" id="PS01124">
    <property type="entry name" value="HTH_ARAC_FAMILY_2"/>
    <property type="match status" value="1"/>
</dbReference>
<name>A0A3A1N4Q4_9FLAO</name>
<organism evidence="6 7">
    <name type="scientific">Flagellimonas lutimaris</name>
    <dbReference type="NCBI Taxonomy" id="475082"/>
    <lineage>
        <taxon>Bacteria</taxon>
        <taxon>Pseudomonadati</taxon>
        <taxon>Bacteroidota</taxon>
        <taxon>Flavobacteriia</taxon>
        <taxon>Flavobacteriales</taxon>
        <taxon>Flavobacteriaceae</taxon>
        <taxon>Flagellimonas</taxon>
    </lineage>
</organism>
<keyword evidence="4" id="KW-1133">Transmembrane helix</keyword>
<protein>
    <submittedName>
        <fullName evidence="6">AraC family transcriptional regulator</fullName>
    </submittedName>
</protein>
<dbReference type="AlphaFoldDB" id="A0A3A1N4Q4"/>
<dbReference type="OrthoDB" id="9779074at2"/>
<dbReference type="GO" id="GO:0043565">
    <property type="term" value="F:sequence-specific DNA binding"/>
    <property type="evidence" value="ECO:0007669"/>
    <property type="project" value="InterPro"/>
</dbReference>
<proteinExistence type="predicted"/>
<evidence type="ECO:0000256" key="1">
    <source>
        <dbReference type="ARBA" id="ARBA00023015"/>
    </source>
</evidence>
<dbReference type="Proteomes" id="UP000266067">
    <property type="component" value="Unassembled WGS sequence"/>
</dbReference>
<keyword evidence="1" id="KW-0805">Transcription regulation</keyword>
<dbReference type="InterPro" id="IPR020449">
    <property type="entry name" value="Tscrpt_reg_AraC-type_HTH"/>
</dbReference>
<dbReference type="PANTHER" id="PTHR43280:SF29">
    <property type="entry name" value="ARAC-FAMILY TRANSCRIPTIONAL REGULATOR"/>
    <property type="match status" value="1"/>
</dbReference>
<keyword evidence="2" id="KW-0238">DNA-binding</keyword>
<evidence type="ECO:0000256" key="2">
    <source>
        <dbReference type="ARBA" id="ARBA00023125"/>
    </source>
</evidence>
<evidence type="ECO:0000256" key="3">
    <source>
        <dbReference type="ARBA" id="ARBA00023163"/>
    </source>
</evidence>
<evidence type="ECO:0000256" key="4">
    <source>
        <dbReference type="SAM" id="Phobius"/>
    </source>
</evidence>
<keyword evidence="3" id="KW-0804">Transcription</keyword>
<reference evidence="6 7" key="1">
    <citation type="submission" date="2018-08" db="EMBL/GenBank/DDBJ databases">
        <title>Proposal of Muricauda 72 sp.nov. and Muricauda NH166 sp.nov., isolated from seawater.</title>
        <authorList>
            <person name="Cheng H."/>
            <person name="Wu Y.-H."/>
            <person name="Guo L.-L."/>
            <person name="Xu X.-W."/>
        </authorList>
    </citation>
    <scope>NUCLEOTIDE SEQUENCE [LARGE SCALE GENOMIC DNA]</scope>
    <source>
        <strain evidence="6 7">KCTC 22173</strain>
    </source>
</reference>
<evidence type="ECO:0000313" key="7">
    <source>
        <dbReference type="Proteomes" id="UP000266067"/>
    </source>
</evidence>
<keyword evidence="7" id="KW-1185">Reference proteome</keyword>
<gene>
    <name evidence="6" type="ORF">D2V08_14060</name>
</gene>
<dbReference type="PRINTS" id="PR00032">
    <property type="entry name" value="HTHARAC"/>
</dbReference>
<evidence type="ECO:0000259" key="5">
    <source>
        <dbReference type="PROSITE" id="PS01124"/>
    </source>
</evidence>
<dbReference type="RefSeq" id="WP_119608792.1">
    <property type="nucleotide sequence ID" value="NZ_QXFH01000076.1"/>
</dbReference>
<feature type="transmembrane region" description="Helical" evidence="4">
    <location>
        <begin position="6"/>
        <end position="25"/>
    </location>
</feature>
<dbReference type="Pfam" id="PF12833">
    <property type="entry name" value="HTH_18"/>
    <property type="match status" value="1"/>
</dbReference>
<dbReference type="InterPro" id="IPR018060">
    <property type="entry name" value="HTH_AraC"/>
</dbReference>
<sequence length="183" mass="20700">MLTDILLFVIVILLAAIFYLLSIAVKRLVLNSKSDAVGSESIAMTSVFDRADKYARNGISEAVAKDYKDIIIEKMEVGEPYINPDFKLNDLAKLISLSKHQTSLVLNQELKMDFNSFVNSFRIKKAIRLLSERRKIQIGEVMYEVGFNNSTTFNRAFKKFTGMTPKDFIVENRNSGLMGRTGT</sequence>